<feature type="chain" id="PRO_5012362914" evidence="2">
    <location>
        <begin position="21"/>
        <end position="226"/>
    </location>
</feature>
<feature type="domain" description="DUF4296" evidence="3">
    <location>
        <begin position="24"/>
        <end position="107"/>
    </location>
</feature>
<reference evidence="4 6" key="1">
    <citation type="submission" date="2016-11" db="EMBL/GenBank/DDBJ databases">
        <authorList>
            <person name="Jaros S."/>
            <person name="Januszkiewicz K."/>
            <person name="Wedrychowicz H."/>
        </authorList>
    </citation>
    <scope>NUCLEOTIDE SEQUENCE [LARGE SCALE GENOMIC DNA]</scope>
    <source>
        <strain evidence="4 6">DSM 784</strain>
    </source>
</reference>
<feature type="compositionally biased region" description="Basic and acidic residues" evidence="1">
    <location>
        <begin position="217"/>
        <end position="226"/>
    </location>
</feature>
<dbReference type="InterPro" id="IPR025381">
    <property type="entry name" value="DUF4296"/>
</dbReference>
<feature type="signal peptide" evidence="2">
    <location>
        <begin position="1"/>
        <end position="20"/>
    </location>
</feature>
<evidence type="ECO:0000313" key="6">
    <source>
        <dbReference type="Proteomes" id="UP000183788"/>
    </source>
</evidence>
<dbReference type="OrthoDB" id="655149at2"/>
<feature type="region of interest" description="Disordered" evidence="1">
    <location>
        <begin position="146"/>
        <end position="226"/>
    </location>
</feature>
<dbReference type="STRING" id="1004.SAMN05661012_01809"/>
<sequence>MQYRIVFVFFLLGLMACGQAGKVPDGILQKEDMRDVLLDMTMADAYSSNNEDPRTPLPDSVHRYRQKLYYKQILDLHHLTREQFQKSYNWYESRPDRLKEVYDMMMEVATANREELDVEMRIKAYLENPFADLPFGRNVLTSKKDGLPTPFIKQLNLPAPHPPKPEPPKPAPAKPQPNNGPVPMGSGMMQAKALLKEGKILHGGAKPDTNGAAPGHHKPDFTPKQH</sequence>
<evidence type="ECO:0000256" key="2">
    <source>
        <dbReference type="SAM" id="SignalP"/>
    </source>
</evidence>
<evidence type="ECO:0000256" key="1">
    <source>
        <dbReference type="SAM" id="MobiDB-lite"/>
    </source>
</evidence>
<organism evidence="4 6">
    <name type="scientific">Chitinophaga sancti</name>
    <dbReference type="NCBI Taxonomy" id="1004"/>
    <lineage>
        <taxon>Bacteria</taxon>
        <taxon>Pseudomonadati</taxon>
        <taxon>Bacteroidota</taxon>
        <taxon>Chitinophagia</taxon>
        <taxon>Chitinophagales</taxon>
        <taxon>Chitinophagaceae</taxon>
        <taxon>Chitinophaga</taxon>
    </lineage>
</organism>
<keyword evidence="2" id="KW-0732">Signal</keyword>
<accession>A0A1K1PC90</accession>
<dbReference type="Pfam" id="PF14129">
    <property type="entry name" value="DUF4296"/>
    <property type="match status" value="1"/>
</dbReference>
<keyword evidence="7" id="KW-1185">Reference proteome</keyword>
<dbReference type="AlphaFoldDB" id="A0A1K1PC90"/>
<name>A0A1K1PC90_9BACT</name>
<feature type="compositionally biased region" description="Pro residues" evidence="1">
    <location>
        <begin position="168"/>
        <end position="180"/>
    </location>
</feature>
<evidence type="ECO:0000313" key="7">
    <source>
        <dbReference type="Proteomes" id="UP001326715"/>
    </source>
</evidence>
<dbReference type="Proteomes" id="UP000183788">
    <property type="component" value="Unassembled WGS sequence"/>
</dbReference>
<dbReference type="EMBL" id="FPIZ01000005">
    <property type="protein sequence ID" value="SFW45207.1"/>
    <property type="molecule type" value="Genomic_DNA"/>
</dbReference>
<dbReference type="PROSITE" id="PS51257">
    <property type="entry name" value="PROKAR_LIPOPROTEIN"/>
    <property type="match status" value="1"/>
</dbReference>
<evidence type="ECO:0000259" key="3">
    <source>
        <dbReference type="Pfam" id="PF14129"/>
    </source>
</evidence>
<proteinExistence type="predicted"/>
<gene>
    <name evidence="4" type="ORF">SAMN05661012_01809</name>
    <name evidence="5" type="ORF">SR876_27270</name>
</gene>
<reference evidence="5 7" key="2">
    <citation type="submission" date="2023-11" db="EMBL/GenBank/DDBJ databases">
        <title>MicrobeMod: A computational toolkit for identifying prokaryotic methylation and restriction-modification with nanopore sequencing.</title>
        <authorList>
            <person name="Crits-Christoph A."/>
            <person name="Kang S.C."/>
            <person name="Lee H."/>
            <person name="Ostrov N."/>
        </authorList>
    </citation>
    <scope>NUCLEOTIDE SEQUENCE [LARGE SCALE GENOMIC DNA]</scope>
    <source>
        <strain evidence="5 7">ATCC 23090</strain>
    </source>
</reference>
<evidence type="ECO:0000313" key="5">
    <source>
        <dbReference type="EMBL" id="WQG88631.1"/>
    </source>
</evidence>
<dbReference type="EMBL" id="CP140154">
    <property type="protein sequence ID" value="WQG88631.1"/>
    <property type="molecule type" value="Genomic_DNA"/>
</dbReference>
<evidence type="ECO:0000313" key="4">
    <source>
        <dbReference type="EMBL" id="SFW45207.1"/>
    </source>
</evidence>
<dbReference type="Proteomes" id="UP001326715">
    <property type="component" value="Chromosome"/>
</dbReference>
<dbReference type="RefSeq" id="WP_083571449.1">
    <property type="nucleotide sequence ID" value="NZ_CP139972.1"/>
</dbReference>
<protein>
    <submittedName>
        <fullName evidence="5">DUF4296 domain-containing protein</fullName>
    </submittedName>
</protein>